<name>A0AAN8WX37_HALRR</name>
<sequence length="82" mass="8990">MCLHKTKKIFLVLLLVATAARAFECPTAGIFPVDDCSGFHVCGYNALNGAVEVLQFVECPDGKLYNIMKHKCQPPSVFTCPQ</sequence>
<comment type="caution">
    <text evidence="3">The sequence shown here is derived from an EMBL/GenBank/DDBJ whole genome shotgun (WGS) entry which is preliminary data.</text>
</comment>
<dbReference type="Proteomes" id="UP001381693">
    <property type="component" value="Unassembled WGS sequence"/>
</dbReference>
<accession>A0AAN8WX37</accession>
<proteinExistence type="predicted"/>
<dbReference type="Gene3D" id="2.170.140.10">
    <property type="entry name" value="Chitin binding domain"/>
    <property type="match status" value="1"/>
</dbReference>
<protein>
    <recommendedName>
        <fullName evidence="2">Chitin-binding type-2 domain-containing protein</fullName>
    </recommendedName>
</protein>
<dbReference type="SMART" id="SM00494">
    <property type="entry name" value="ChtBD2"/>
    <property type="match status" value="1"/>
</dbReference>
<keyword evidence="1" id="KW-0732">Signal</keyword>
<evidence type="ECO:0000256" key="1">
    <source>
        <dbReference type="SAM" id="SignalP"/>
    </source>
</evidence>
<dbReference type="GO" id="GO:0008061">
    <property type="term" value="F:chitin binding"/>
    <property type="evidence" value="ECO:0007669"/>
    <property type="project" value="InterPro"/>
</dbReference>
<dbReference type="Pfam" id="PF01607">
    <property type="entry name" value="CBM_14"/>
    <property type="match status" value="1"/>
</dbReference>
<dbReference type="AlphaFoldDB" id="A0AAN8WX37"/>
<reference evidence="3 4" key="1">
    <citation type="submission" date="2023-11" db="EMBL/GenBank/DDBJ databases">
        <title>Halocaridina rubra genome assembly.</title>
        <authorList>
            <person name="Smith C."/>
        </authorList>
    </citation>
    <scope>NUCLEOTIDE SEQUENCE [LARGE SCALE GENOMIC DNA]</scope>
    <source>
        <strain evidence="3">EP-1</strain>
        <tissue evidence="3">Whole</tissue>
    </source>
</reference>
<organism evidence="3 4">
    <name type="scientific">Halocaridina rubra</name>
    <name type="common">Hawaiian red shrimp</name>
    <dbReference type="NCBI Taxonomy" id="373956"/>
    <lineage>
        <taxon>Eukaryota</taxon>
        <taxon>Metazoa</taxon>
        <taxon>Ecdysozoa</taxon>
        <taxon>Arthropoda</taxon>
        <taxon>Crustacea</taxon>
        <taxon>Multicrustacea</taxon>
        <taxon>Malacostraca</taxon>
        <taxon>Eumalacostraca</taxon>
        <taxon>Eucarida</taxon>
        <taxon>Decapoda</taxon>
        <taxon>Pleocyemata</taxon>
        <taxon>Caridea</taxon>
        <taxon>Atyoidea</taxon>
        <taxon>Atyidae</taxon>
        <taxon>Halocaridina</taxon>
    </lineage>
</organism>
<feature type="chain" id="PRO_5042923606" description="Chitin-binding type-2 domain-containing protein" evidence="1">
    <location>
        <begin position="23"/>
        <end position="82"/>
    </location>
</feature>
<evidence type="ECO:0000313" key="4">
    <source>
        <dbReference type="Proteomes" id="UP001381693"/>
    </source>
</evidence>
<dbReference type="GO" id="GO:0005576">
    <property type="term" value="C:extracellular region"/>
    <property type="evidence" value="ECO:0007669"/>
    <property type="project" value="InterPro"/>
</dbReference>
<keyword evidence="4" id="KW-1185">Reference proteome</keyword>
<gene>
    <name evidence="3" type="ORF">SK128_016155</name>
</gene>
<dbReference type="PROSITE" id="PS50940">
    <property type="entry name" value="CHIT_BIND_II"/>
    <property type="match status" value="1"/>
</dbReference>
<dbReference type="InterPro" id="IPR002557">
    <property type="entry name" value="Chitin-bd_dom"/>
</dbReference>
<evidence type="ECO:0000313" key="3">
    <source>
        <dbReference type="EMBL" id="KAK7073692.1"/>
    </source>
</evidence>
<feature type="signal peptide" evidence="1">
    <location>
        <begin position="1"/>
        <end position="22"/>
    </location>
</feature>
<dbReference type="SUPFAM" id="SSF57625">
    <property type="entry name" value="Invertebrate chitin-binding proteins"/>
    <property type="match status" value="1"/>
</dbReference>
<feature type="domain" description="Chitin-binding type-2" evidence="2">
    <location>
        <begin position="22"/>
        <end position="82"/>
    </location>
</feature>
<evidence type="ECO:0000259" key="2">
    <source>
        <dbReference type="PROSITE" id="PS50940"/>
    </source>
</evidence>
<dbReference type="EMBL" id="JAXCGZ010012253">
    <property type="protein sequence ID" value="KAK7073692.1"/>
    <property type="molecule type" value="Genomic_DNA"/>
</dbReference>
<dbReference type="InterPro" id="IPR036508">
    <property type="entry name" value="Chitin-bd_dom_sf"/>
</dbReference>